<reference evidence="3" key="1">
    <citation type="submission" date="2021-12" db="EMBL/GenBank/DDBJ databases">
        <authorList>
            <person name="King R."/>
        </authorList>
    </citation>
    <scope>NUCLEOTIDE SEQUENCE</scope>
</reference>
<proteinExistence type="predicted"/>
<evidence type="ECO:0000259" key="2">
    <source>
        <dbReference type="PROSITE" id="PS50940"/>
    </source>
</evidence>
<protein>
    <recommendedName>
        <fullName evidence="2">Chitin-binding type-2 domain-containing protein</fullName>
    </recommendedName>
</protein>
<dbReference type="GO" id="GO:0008061">
    <property type="term" value="F:chitin binding"/>
    <property type="evidence" value="ECO:0007669"/>
    <property type="project" value="InterPro"/>
</dbReference>
<evidence type="ECO:0000313" key="3">
    <source>
        <dbReference type="EMBL" id="CAH0558228.1"/>
    </source>
</evidence>
<evidence type="ECO:0000256" key="1">
    <source>
        <dbReference type="SAM" id="SignalP"/>
    </source>
</evidence>
<dbReference type="GO" id="GO:0005576">
    <property type="term" value="C:extracellular region"/>
    <property type="evidence" value="ECO:0007669"/>
    <property type="project" value="InterPro"/>
</dbReference>
<organism evidence="3 4">
    <name type="scientific">Brassicogethes aeneus</name>
    <name type="common">Rape pollen beetle</name>
    <name type="synonym">Meligethes aeneus</name>
    <dbReference type="NCBI Taxonomy" id="1431903"/>
    <lineage>
        <taxon>Eukaryota</taxon>
        <taxon>Metazoa</taxon>
        <taxon>Ecdysozoa</taxon>
        <taxon>Arthropoda</taxon>
        <taxon>Hexapoda</taxon>
        <taxon>Insecta</taxon>
        <taxon>Pterygota</taxon>
        <taxon>Neoptera</taxon>
        <taxon>Endopterygota</taxon>
        <taxon>Coleoptera</taxon>
        <taxon>Polyphaga</taxon>
        <taxon>Cucujiformia</taxon>
        <taxon>Nitidulidae</taxon>
        <taxon>Meligethinae</taxon>
        <taxon>Brassicogethes</taxon>
    </lineage>
</organism>
<dbReference type="Proteomes" id="UP001154078">
    <property type="component" value="Chromosome 5"/>
</dbReference>
<dbReference type="SUPFAM" id="SSF57625">
    <property type="entry name" value="Invertebrate chitin-binding proteins"/>
    <property type="match status" value="2"/>
</dbReference>
<keyword evidence="4" id="KW-1185">Reference proteome</keyword>
<feature type="signal peptide" evidence="1">
    <location>
        <begin position="1"/>
        <end position="20"/>
    </location>
</feature>
<dbReference type="InterPro" id="IPR002557">
    <property type="entry name" value="Chitin-bd_dom"/>
</dbReference>
<name>A0A9P0B953_BRAAE</name>
<dbReference type="EMBL" id="OV121136">
    <property type="protein sequence ID" value="CAH0558228.1"/>
    <property type="molecule type" value="Genomic_DNA"/>
</dbReference>
<gene>
    <name evidence="3" type="ORF">MELIAE_LOCUS8748</name>
</gene>
<sequence>MKWFVGVAIVLTLYIILVYAQTDEYACQVPGTFRYPDATCRKYYKCVAYRGKILKSNYSCPTGKPFNPTRLICDQSATCIEKLCDDPEIDATTIENIADPNAVGCSTYIECFDKIGTVNFCPAGSVFVEEGSQCVAGAACE</sequence>
<feature type="chain" id="PRO_5040162035" description="Chitin-binding type-2 domain-containing protein" evidence="1">
    <location>
        <begin position="21"/>
        <end position="141"/>
    </location>
</feature>
<dbReference type="SMART" id="SM00494">
    <property type="entry name" value="ChtBD2"/>
    <property type="match status" value="2"/>
</dbReference>
<dbReference type="AlphaFoldDB" id="A0A9P0B953"/>
<accession>A0A9P0B953</accession>
<dbReference type="Pfam" id="PF01607">
    <property type="entry name" value="CBM_14"/>
    <property type="match status" value="2"/>
</dbReference>
<dbReference type="InterPro" id="IPR036508">
    <property type="entry name" value="Chitin-bd_dom_sf"/>
</dbReference>
<feature type="domain" description="Chitin-binding type-2" evidence="2">
    <location>
        <begin position="24"/>
        <end position="81"/>
    </location>
</feature>
<evidence type="ECO:0000313" key="4">
    <source>
        <dbReference type="Proteomes" id="UP001154078"/>
    </source>
</evidence>
<dbReference type="OrthoDB" id="6648819at2759"/>
<dbReference type="PROSITE" id="PS50940">
    <property type="entry name" value="CHIT_BIND_II"/>
    <property type="match status" value="1"/>
</dbReference>
<keyword evidence="1" id="KW-0732">Signal</keyword>
<dbReference type="Gene3D" id="2.170.140.10">
    <property type="entry name" value="Chitin binding domain"/>
    <property type="match status" value="2"/>
</dbReference>